<feature type="transmembrane region" description="Helical" evidence="12">
    <location>
        <begin position="388"/>
        <end position="411"/>
    </location>
</feature>
<protein>
    <recommendedName>
        <fullName evidence="13">G-protein coupled receptors family 1 profile domain-containing protein</fullName>
    </recommendedName>
</protein>
<evidence type="ECO:0000256" key="10">
    <source>
        <dbReference type="ARBA" id="ARBA00023224"/>
    </source>
</evidence>
<keyword evidence="8" id="KW-1015">Disulfide bond</keyword>
<organism evidence="14 15">
    <name type="scientific">Artemia franciscana</name>
    <name type="common">Brine shrimp</name>
    <name type="synonym">Artemia sanfranciscana</name>
    <dbReference type="NCBI Taxonomy" id="6661"/>
    <lineage>
        <taxon>Eukaryota</taxon>
        <taxon>Metazoa</taxon>
        <taxon>Ecdysozoa</taxon>
        <taxon>Arthropoda</taxon>
        <taxon>Crustacea</taxon>
        <taxon>Branchiopoda</taxon>
        <taxon>Anostraca</taxon>
        <taxon>Artemiidae</taxon>
        <taxon>Artemia</taxon>
    </lineage>
</organism>
<dbReference type="GO" id="GO:0043410">
    <property type="term" value="P:positive regulation of MAPK cascade"/>
    <property type="evidence" value="ECO:0007669"/>
    <property type="project" value="TreeGrafter"/>
</dbReference>
<dbReference type="GO" id="GO:0005886">
    <property type="term" value="C:plasma membrane"/>
    <property type="evidence" value="ECO:0007669"/>
    <property type="project" value="UniProtKB-SubCell"/>
</dbReference>
<dbReference type="SUPFAM" id="SSF81321">
    <property type="entry name" value="Family A G protein-coupled receptor-like"/>
    <property type="match status" value="1"/>
</dbReference>
<comment type="similarity">
    <text evidence="2 11">Belongs to the G-protein coupled receptor 1 family.</text>
</comment>
<evidence type="ECO:0000256" key="12">
    <source>
        <dbReference type="SAM" id="Phobius"/>
    </source>
</evidence>
<keyword evidence="9 11" id="KW-0675">Receptor</keyword>
<evidence type="ECO:0000256" key="4">
    <source>
        <dbReference type="ARBA" id="ARBA00022692"/>
    </source>
</evidence>
<keyword evidence="10 11" id="KW-0807">Transducer</keyword>
<dbReference type="EMBL" id="JAVRJZ010000015">
    <property type="protein sequence ID" value="KAK2712254.1"/>
    <property type="molecule type" value="Genomic_DNA"/>
</dbReference>
<evidence type="ECO:0000313" key="15">
    <source>
        <dbReference type="Proteomes" id="UP001187531"/>
    </source>
</evidence>
<dbReference type="EMBL" id="JAVRJZ010000015">
    <property type="protein sequence ID" value="KAK2712253.1"/>
    <property type="molecule type" value="Genomic_DNA"/>
</dbReference>
<keyword evidence="7 12" id="KW-0472">Membrane</keyword>
<evidence type="ECO:0000256" key="1">
    <source>
        <dbReference type="ARBA" id="ARBA00004651"/>
    </source>
</evidence>
<evidence type="ECO:0000256" key="6">
    <source>
        <dbReference type="ARBA" id="ARBA00023040"/>
    </source>
</evidence>
<keyword evidence="15" id="KW-1185">Reference proteome</keyword>
<evidence type="ECO:0000256" key="8">
    <source>
        <dbReference type="ARBA" id="ARBA00023157"/>
    </source>
</evidence>
<feature type="transmembrane region" description="Helical" evidence="12">
    <location>
        <begin position="158"/>
        <end position="180"/>
    </location>
</feature>
<feature type="transmembrane region" description="Helical" evidence="12">
    <location>
        <begin position="200"/>
        <end position="223"/>
    </location>
</feature>
<dbReference type="GO" id="GO:0004930">
    <property type="term" value="F:G protein-coupled receptor activity"/>
    <property type="evidence" value="ECO:0007669"/>
    <property type="project" value="UniProtKB-KW"/>
</dbReference>
<evidence type="ECO:0000313" key="14">
    <source>
        <dbReference type="EMBL" id="KAK2712252.1"/>
    </source>
</evidence>
<dbReference type="FunFam" id="1.20.1070.10:FF:000523">
    <property type="entry name" value="5-hydroxytryptamine receptor 2B"/>
    <property type="match status" value="1"/>
</dbReference>
<evidence type="ECO:0000256" key="9">
    <source>
        <dbReference type="ARBA" id="ARBA00023170"/>
    </source>
</evidence>
<keyword evidence="4 11" id="KW-0812">Transmembrane</keyword>
<feature type="domain" description="G-protein coupled receptors family 1 profile" evidence="13">
    <location>
        <begin position="57"/>
        <end position="408"/>
    </location>
</feature>
<dbReference type="SMART" id="SM01381">
    <property type="entry name" value="7TM_GPCR_Srsx"/>
    <property type="match status" value="1"/>
</dbReference>
<evidence type="ECO:0000256" key="5">
    <source>
        <dbReference type="ARBA" id="ARBA00022989"/>
    </source>
</evidence>
<dbReference type="PROSITE" id="PS00237">
    <property type="entry name" value="G_PROTEIN_RECEP_F1_1"/>
    <property type="match status" value="1"/>
</dbReference>
<keyword evidence="5 12" id="KW-1133">Transmembrane helix</keyword>
<dbReference type="PANTHER" id="PTHR24248:SF185">
    <property type="entry name" value="DOPAMINE RECEPTOR 2"/>
    <property type="match status" value="1"/>
</dbReference>
<dbReference type="CDD" id="cd15067">
    <property type="entry name" value="7tmA_Dop1R2-like"/>
    <property type="match status" value="1"/>
</dbReference>
<evidence type="ECO:0000259" key="13">
    <source>
        <dbReference type="PROSITE" id="PS50262"/>
    </source>
</evidence>
<comment type="subcellular location">
    <subcellularLocation>
        <location evidence="1">Cell membrane</location>
        <topology evidence="1">Multi-pass membrane protein</topology>
    </subcellularLocation>
</comment>
<dbReference type="InterPro" id="IPR017452">
    <property type="entry name" value="GPCR_Rhodpsn_7TM"/>
</dbReference>
<evidence type="ECO:0000256" key="3">
    <source>
        <dbReference type="ARBA" id="ARBA00022475"/>
    </source>
</evidence>
<proteinExistence type="inferred from homology"/>
<feature type="transmembrane region" description="Helical" evidence="12">
    <location>
        <begin position="41"/>
        <end position="65"/>
    </location>
</feature>
<keyword evidence="6 11" id="KW-0297">G-protein coupled receptor</keyword>
<evidence type="ECO:0000256" key="11">
    <source>
        <dbReference type="RuleBase" id="RU000688"/>
    </source>
</evidence>
<dbReference type="PRINTS" id="PR00237">
    <property type="entry name" value="GPCRRHODOPSN"/>
</dbReference>
<dbReference type="InterPro" id="IPR000276">
    <property type="entry name" value="GPCR_Rhodpsn"/>
</dbReference>
<name>A0AA88HY14_ARTSF</name>
<sequence>MDYDTYESFLVSLENYTYNNKSHQNETLHMDYEILYKYENVILAVILSFFCIATVFGNMLVICAVYREYYLHTVTNYFIVSLAVADCLVGGVVMPFSAAHEALDKQWPFGQAWCDVWHSCDVLASTASILNLCVISLDRYWAITDPFTYPSKMNNKKAYSLIAIVWICSSLISFPAILWWRAVSPVSGPYECLFTDDIGYLLFSSIISFYAPLIVMVFTYLRIYRAAVAQTRSIKNGIKAVVEEGSHLTLRMHRGGPPRSHSSCPNSRIFQQVPPTFSILGNGQPTTCKSVPTTPPDDFDFVCGRNGFETSHPLDRQLQCDSCQSLSNKTTIKANFNLSRKFAKMAKEKKAAKTLAIVMGVFIACWLPFFVTNLLSGICYGCIRDPEIVFPIVTWLGWVNSGMNPVIYASMSRDFRRAFGRILCGCFNFACERKRPSTVYRTQCRGDHPGAVREWSSSGEGR</sequence>
<dbReference type="AlphaFoldDB" id="A0AA88HY14"/>
<comment type="caution">
    <text evidence="14">The sequence shown here is derived from an EMBL/GenBank/DDBJ whole genome shotgun (WGS) entry which is preliminary data.</text>
</comment>
<dbReference type="Gene3D" id="1.20.1070.10">
    <property type="entry name" value="Rhodopsin 7-helix transmembrane proteins"/>
    <property type="match status" value="1"/>
</dbReference>
<dbReference type="GO" id="GO:0071880">
    <property type="term" value="P:adenylate cyclase-activating adrenergic receptor signaling pathway"/>
    <property type="evidence" value="ECO:0007669"/>
    <property type="project" value="TreeGrafter"/>
</dbReference>
<dbReference type="Proteomes" id="UP001187531">
    <property type="component" value="Unassembled WGS sequence"/>
</dbReference>
<evidence type="ECO:0000256" key="7">
    <source>
        <dbReference type="ARBA" id="ARBA00023136"/>
    </source>
</evidence>
<feature type="transmembrane region" description="Helical" evidence="12">
    <location>
        <begin position="116"/>
        <end position="137"/>
    </location>
</feature>
<reference evidence="14" key="1">
    <citation type="submission" date="2023-07" db="EMBL/GenBank/DDBJ databases">
        <title>Chromosome-level genome assembly of Artemia franciscana.</title>
        <authorList>
            <person name="Jo E."/>
        </authorList>
    </citation>
    <scope>NUCLEOTIDE SEQUENCE</scope>
    <source>
        <tissue evidence="14">Whole body</tissue>
    </source>
</reference>
<feature type="transmembrane region" description="Helical" evidence="12">
    <location>
        <begin position="354"/>
        <end position="376"/>
    </location>
</feature>
<dbReference type="EMBL" id="JAVRJZ010000015">
    <property type="protein sequence ID" value="KAK2712252.1"/>
    <property type="molecule type" value="Genomic_DNA"/>
</dbReference>
<dbReference type="PANTHER" id="PTHR24248">
    <property type="entry name" value="ADRENERGIC RECEPTOR-RELATED G-PROTEIN COUPLED RECEPTOR"/>
    <property type="match status" value="1"/>
</dbReference>
<keyword evidence="3" id="KW-1003">Cell membrane</keyword>
<gene>
    <name evidence="14" type="ORF">QYM36_011068</name>
</gene>
<accession>A0AA88HY14</accession>
<dbReference type="PROSITE" id="PS50262">
    <property type="entry name" value="G_PROTEIN_RECEP_F1_2"/>
    <property type="match status" value="1"/>
</dbReference>
<evidence type="ECO:0000256" key="2">
    <source>
        <dbReference type="ARBA" id="ARBA00010663"/>
    </source>
</evidence>
<dbReference type="Pfam" id="PF00001">
    <property type="entry name" value="7tm_1"/>
    <property type="match status" value="1"/>
</dbReference>
<feature type="transmembrane region" description="Helical" evidence="12">
    <location>
        <begin position="77"/>
        <end position="96"/>
    </location>
</feature>